<organism evidence="2 3">
    <name type="scientific">Ureibacillus yapensis</name>
    <dbReference type="NCBI Taxonomy" id="2304605"/>
    <lineage>
        <taxon>Bacteria</taxon>
        <taxon>Bacillati</taxon>
        <taxon>Bacillota</taxon>
        <taxon>Bacilli</taxon>
        <taxon>Bacillales</taxon>
        <taxon>Caryophanaceae</taxon>
        <taxon>Ureibacillus</taxon>
    </lineage>
</organism>
<dbReference type="AlphaFoldDB" id="A0A396S920"/>
<dbReference type="CDD" id="cd04301">
    <property type="entry name" value="NAT_SF"/>
    <property type="match status" value="1"/>
</dbReference>
<evidence type="ECO:0000313" key="2">
    <source>
        <dbReference type="EMBL" id="RHW30920.1"/>
    </source>
</evidence>
<keyword evidence="3" id="KW-1185">Reference proteome</keyword>
<dbReference type="Gene3D" id="3.40.630.30">
    <property type="match status" value="1"/>
</dbReference>
<accession>A0A396S920</accession>
<dbReference type="PANTHER" id="PTHR43415">
    <property type="entry name" value="SPERMIDINE N(1)-ACETYLTRANSFERASE"/>
    <property type="match status" value="1"/>
</dbReference>
<gene>
    <name evidence="2" type="ORF">D1B33_18135</name>
</gene>
<evidence type="ECO:0000259" key="1">
    <source>
        <dbReference type="PROSITE" id="PS51186"/>
    </source>
</evidence>
<dbReference type="SUPFAM" id="SSF55729">
    <property type="entry name" value="Acyl-CoA N-acyltransferases (Nat)"/>
    <property type="match status" value="1"/>
</dbReference>
<dbReference type="PROSITE" id="PS51186">
    <property type="entry name" value="GNAT"/>
    <property type="match status" value="1"/>
</dbReference>
<dbReference type="Proteomes" id="UP000265692">
    <property type="component" value="Unassembled WGS sequence"/>
</dbReference>
<keyword evidence="2" id="KW-0808">Transferase</keyword>
<proteinExistence type="predicted"/>
<feature type="domain" description="N-acetyltransferase" evidence="1">
    <location>
        <begin position="2"/>
        <end position="166"/>
    </location>
</feature>
<comment type="caution">
    <text evidence="2">The sequence shown here is derived from an EMBL/GenBank/DDBJ whole genome shotgun (WGS) entry which is preliminary data.</text>
</comment>
<dbReference type="RefSeq" id="WP_118877824.1">
    <property type="nucleotide sequence ID" value="NZ_QWEI01000021.1"/>
</dbReference>
<dbReference type="EMBL" id="QWEI01000021">
    <property type="protein sequence ID" value="RHW30920.1"/>
    <property type="molecule type" value="Genomic_DNA"/>
</dbReference>
<sequence length="183" mass="21264">MIELKYFERSDFKKLISWINSPSFLQQWSGSAFEYPLTESQLEKYIENANNNLAETLVYKVIEQDSGDVIGHISLGRIDRKNKSARIGKVLVGEPYVRGKGIGKKMIREVLKIAFNDLQLHRVNLGVFDFNEPAITCYEKIGFKKEGLLRDSSKHGDEYWSQWEMSILENEWLKIKNDESLLK</sequence>
<name>A0A396S920_9BACL</name>
<dbReference type="InterPro" id="IPR016181">
    <property type="entry name" value="Acyl_CoA_acyltransferase"/>
</dbReference>
<dbReference type="OrthoDB" id="9795206at2"/>
<protein>
    <submittedName>
        <fullName evidence="2">N-acetyltransferase</fullName>
    </submittedName>
</protein>
<dbReference type="PANTHER" id="PTHR43415:SF5">
    <property type="entry name" value="ACETYLTRANSFERASE"/>
    <property type="match status" value="1"/>
</dbReference>
<dbReference type="GO" id="GO:0016747">
    <property type="term" value="F:acyltransferase activity, transferring groups other than amino-acyl groups"/>
    <property type="evidence" value="ECO:0007669"/>
    <property type="project" value="InterPro"/>
</dbReference>
<dbReference type="InterPro" id="IPR000182">
    <property type="entry name" value="GNAT_dom"/>
</dbReference>
<evidence type="ECO:0000313" key="3">
    <source>
        <dbReference type="Proteomes" id="UP000265692"/>
    </source>
</evidence>
<dbReference type="Pfam" id="PF13302">
    <property type="entry name" value="Acetyltransf_3"/>
    <property type="match status" value="1"/>
</dbReference>
<reference evidence="2 3" key="1">
    <citation type="submission" date="2018-08" db="EMBL/GenBank/DDBJ databases">
        <title>Lysinibacillus sp. YLB-03 draft genome sequence.</title>
        <authorList>
            <person name="Yu L."/>
        </authorList>
    </citation>
    <scope>NUCLEOTIDE SEQUENCE [LARGE SCALE GENOMIC DNA]</scope>
    <source>
        <strain evidence="2 3">YLB-03</strain>
    </source>
</reference>